<dbReference type="Gene3D" id="3.40.710.10">
    <property type="entry name" value="DD-peptidase/beta-lactamase superfamily"/>
    <property type="match status" value="1"/>
</dbReference>
<dbReference type="OrthoDB" id="5289215at2"/>
<dbReference type="RefSeq" id="WP_072658381.1">
    <property type="nucleotide sequence ID" value="NZ_BDFD01000001.1"/>
</dbReference>
<sequence length="421" mass="47057">MIRVIFILAAVFLNPLPATAFPIDAADETGIERLEGYRQAQLGNVPGNRLFQGARLYSNQISLALPERSFSLPAENRQLASRIVALLGDEADDYSLSMLDISDPDHPNLVHHNADVLRNPASVGKIIVVLALFQALEDIYPDDIQARERILRDSMITADAFIRHDHHKVPFWLPERMRLQKRKLAEGDTANMWTYLDWTLSASSNAAVSMVIKHLLLLRHFGKAYPVTVAQEESYFAQSRTVLHEDILAALQEPVARNGLDPDHLRQGGFFSREGKRRVPGSNSVGTTRELMYYMLLMEQGKLVDAWSSLQLKKLLYLTQYRIRYASSPALKDAAVYFKSGSFYKCVAEPGFVCKKYSGNKLNIMNSVAIIEAPAGAPGLRYIVAITSNVLRKNSAVAHQTLATRLHALLQSLHPVHASQQ</sequence>
<evidence type="ECO:0000256" key="1">
    <source>
        <dbReference type="SAM" id="SignalP"/>
    </source>
</evidence>
<protein>
    <recommendedName>
        <fullName evidence="4">Beta-lactamase enzyme family protein</fullName>
    </recommendedName>
</protein>
<organism evidence="2 3">
    <name type="scientific">Mariprofundus micogutta</name>
    <dbReference type="NCBI Taxonomy" id="1921010"/>
    <lineage>
        <taxon>Bacteria</taxon>
        <taxon>Pseudomonadati</taxon>
        <taxon>Pseudomonadota</taxon>
        <taxon>Candidatius Mariprofundia</taxon>
        <taxon>Mariprofundales</taxon>
        <taxon>Mariprofundaceae</taxon>
        <taxon>Mariprofundus</taxon>
    </lineage>
</organism>
<evidence type="ECO:0000313" key="3">
    <source>
        <dbReference type="Proteomes" id="UP000231632"/>
    </source>
</evidence>
<comment type="caution">
    <text evidence="2">The sequence shown here is derived from an EMBL/GenBank/DDBJ whole genome shotgun (WGS) entry which is preliminary data.</text>
</comment>
<feature type="chain" id="PRO_5012250777" description="Beta-lactamase enzyme family protein" evidence="1">
    <location>
        <begin position="21"/>
        <end position="421"/>
    </location>
</feature>
<gene>
    <name evidence="2" type="ORF">MMIC_P0117</name>
</gene>
<reference evidence="2 3" key="1">
    <citation type="journal article" date="2017" name="Arch. Microbiol.">
        <title>Mariprofundus micogutta sp. nov., a novel iron-oxidizing zetaproteobacterium isolated from a deep-sea hydrothermal field at the Bayonnaise knoll of the Izu-Ogasawara arc, and a description of Mariprofundales ord. nov. and Zetaproteobacteria classis nov.</title>
        <authorList>
            <person name="Makita H."/>
            <person name="Tanaka E."/>
            <person name="Mitsunobu S."/>
            <person name="Miyazaki M."/>
            <person name="Nunoura T."/>
            <person name="Uematsu K."/>
            <person name="Takaki Y."/>
            <person name="Nishi S."/>
            <person name="Shimamura S."/>
            <person name="Takai K."/>
        </authorList>
    </citation>
    <scope>NUCLEOTIDE SEQUENCE [LARGE SCALE GENOMIC DNA]</scope>
    <source>
        <strain evidence="2 3">ET2</strain>
    </source>
</reference>
<dbReference type="AlphaFoldDB" id="A0A1L8CJU4"/>
<dbReference type="Proteomes" id="UP000231632">
    <property type="component" value="Unassembled WGS sequence"/>
</dbReference>
<dbReference type="STRING" id="1921010.MMIC_P0117"/>
<proteinExistence type="predicted"/>
<dbReference type="SUPFAM" id="SSF56601">
    <property type="entry name" value="beta-lactamase/transpeptidase-like"/>
    <property type="match status" value="1"/>
</dbReference>
<evidence type="ECO:0000313" key="2">
    <source>
        <dbReference type="EMBL" id="GAV19188.1"/>
    </source>
</evidence>
<dbReference type="EMBL" id="BDFD01000001">
    <property type="protein sequence ID" value="GAV19188.1"/>
    <property type="molecule type" value="Genomic_DNA"/>
</dbReference>
<feature type="signal peptide" evidence="1">
    <location>
        <begin position="1"/>
        <end position="20"/>
    </location>
</feature>
<keyword evidence="1" id="KW-0732">Signal</keyword>
<accession>A0A1L8CJU4</accession>
<dbReference type="InterPro" id="IPR012338">
    <property type="entry name" value="Beta-lactam/transpept-like"/>
</dbReference>
<name>A0A1L8CJU4_9PROT</name>
<keyword evidence="3" id="KW-1185">Reference proteome</keyword>
<evidence type="ECO:0008006" key="4">
    <source>
        <dbReference type="Google" id="ProtNLM"/>
    </source>
</evidence>